<feature type="domain" description="D-serine dehydratase-like" evidence="14">
    <location>
        <begin position="299"/>
        <end position="398"/>
    </location>
</feature>
<keyword evidence="16" id="KW-1185">Reference proteome</keyword>
<evidence type="ECO:0000256" key="6">
    <source>
        <dbReference type="ARBA" id="ARBA00022833"/>
    </source>
</evidence>
<dbReference type="Gene3D" id="3.20.20.10">
    <property type="entry name" value="Alanine racemase"/>
    <property type="match status" value="1"/>
</dbReference>
<dbReference type="SUPFAM" id="SSF51419">
    <property type="entry name" value="PLP-binding barrel"/>
    <property type="match status" value="1"/>
</dbReference>
<comment type="function">
    <text evidence="10">Catalyzes the conversion of D-serine to pyruvate and ammonia. May play a role in D-serine detoxification.</text>
</comment>
<evidence type="ECO:0000256" key="13">
    <source>
        <dbReference type="ARBA" id="ARBA00075219"/>
    </source>
</evidence>
<evidence type="ECO:0000256" key="12">
    <source>
        <dbReference type="ARBA" id="ARBA00069616"/>
    </source>
</evidence>
<keyword evidence="6" id="KW-0862">Zinc</keyword>
<evidence type="ECO:0000256" key="7">
    <source>
        <dbReference type="ARBA" id="ARBA00022898"/>
    </source>
</evidence>
<dbReference type="AlphaFoldDB" id="A0A318ZL81"/>
<dbReference type="InterPro" id="IPR051466">
    <property type="entry name" value="D-amino_acid_metab_enzyme"/>
</dbReference>
<dbReference type="RefSeq" id="XP_025433156.1">
    <property type="nucleotide sequence ID" value="XM_025577989.1"/>
</dbReference>
<gene>
    <name evidence="15" type="ORF">BP01DRAFT_390276</name>
</gene>
<keyword evidence="7" id="KW-0663">Pyridoxal phosphate</keyword>
<dbReference type="Proteomes" id="UP000248349">
    <property type="component" value="Unassembled WGS sequence"/>
</dbReference>
<evidence type="ECO:0000313" key="16">
    <source>
        <dbReference type="Proteomes" id="UP000248349"/>
    </source>
</evidence>
<dbReference type="InterPro" id="IPR026956">
    <property type="entry name" value="D-ser_dehydrat-like_dom"/>
</dbReference>
<sequence length="413" mass="45387">MDISTTTDFSTLHHKSFIGKPAATLPTPSLIISKPILEKNIAQLQEDVQKLGIAFRPHVKTLKSLEVTRMMLGNGLNRRLVTSTMSEIRGVMPLVREKIVDDILYGIPIYPSCLSELTALAKHVQISLLVDCAQHLDILDEFNKKAGTAICWPVFIKIDVGSRRAGMPSTSDLLPDLVRRVEGSSAAKLQGFYCHAGHSYSCRNAEEAERVLREEVNGVVKAARCVRAQETEVMEDEGPATQQQRKLVVSIGSTPTAHVVSTLKETLPEGLELELHAGNYPCNDLQQFSTGLITEKQMAVRVLAEVCSVYPERNEGLINAGTVALTKETSAVPGFGRLTEDPQWSVVRMTQEHGILGLSDPASGGKVEETFHCGQKVMLFCQHACITAAQHSVYYVVDEGDVVSEVWIPWKGW</sequence>
<dbReference type="InterPro" id="IPR001608">
    <property type="entry name" value="Ala_racemase_N"/>
</dbReference>
<dbReference type="GO" id="GO:0036088">
    <property type="term" value="P:D-serine catabolic process"/>
    <property type="evidence" value="ECO:0007669"/>
    <property type="project" value="TreeGrafter"/>
</dbReference>
<dbReference type="PANTHER" id="PTHR28004:SF2">
    <property type="entry name" value="D-SERINE DEHYDRATASE"/>
    <property type="match status" value="1"/>
</dbReference>
<dbReference type="Pfam" id="PF01168">
    <property type="entry name" value="Ala_racemase_N"/>
    <property type="match status" value="1"/>
</dbReference>
<dbReference type="FunFam" id="3.20.20.10:FF:000016">
    <property type="entry name" value="D-serine dehydratase"/>
    <property type="match status" value="1"/>
</dbReference>
<name>A0A318ZL81_9EURO</name>
<comment type="catalytic activity">
    <reaction evidence="9">
        <text>D-serine = pyruvate + NH4(+)</text>
        <dbReference type="Rhea" id="RHEA:13977"/>
        <dbReference type="ChEBI" id="CHEBI:15361"/>
        <dbReference type="ChEBI" id="CHEBI:28938"/>
        <dbReference type="ChEBI" id="CHEBI:35247"/>
        <dbReference type="EC" id="4.3.1.18"/>
    </reaction>
    <physiologicalReaction direction="left-to-right" evidence="9">
        <dbReference type="Rhea" id="RHEA:13978"/>
    </physiologicalReaction>
</comment>
<organism evidence="15 16">
    <name type="scientific">Aspergillus saccharolyticus JOP 1030-1</name>
    <dbReference type="NCBI Taxonomy" id="1450539"/>
    <lineage>
        <taxon>Eukaryota</taxon>
        <taxon>Fungi</taxon>
        <taxon>Dikarya</taxon>
        <taxon>Ascomycota</taxon>
        <taxon>Pezizomycotina</taxon>
        <taxon>Eurotiomycetes</taxon>
        <taxon>Eurotiomycetidae</taxon>
        <taxon>Eurotiales</taxon>
        <taxon>Aspergillaceae</taxon>
        <taxon>Aspergillus</taxon>
        <taxon>Aspergillus subgen. Circumdati</taxon>
    </lineage>
</organism>
<comment type="similarity">
    <text evidence="3">Belongs to the DSD1 family.</text>
</comment>
<dbReference type="OrthoDB" id="20198at2759"/>
<comment type="cofactor">
    <cofactor evidence="1">
        <name>pyridoxal 5'-phosphate</name>
        <dbReference type="ChEBI" id="CHEBI:597326"/>
    </cofactor>
</comment>
<evidence type="ECO:0000313" key="15">
    <source>
        <dbReference type="EMBL" id="PYH47174.1"/>
    </source>
</evidence>
<reference evidence="15 16" key="1">
    <citation type="submission" date="2016-12" db="EMBL/GenBank/DDBJ databases">
        <title>The genomes of Aspergillus section Nigri reveals drivers in fungal speciation.</title>
        <authorList>
            <consortium name="DOE Joint Genome Institute"/>
            <person name="Vesth T.C."/>
            <person name="Nybo J."/>
            <person name="Theobald S."/>
            <person name="Brandl J."/>
            <person name="Frisvad J.C."/>
            <person name="Nielsen K.F."/>
            <person name="Lyhne E.K."/>
            <person name="Kogle M.E."/>
            <person name="Kuo A."/>
            <person name="Riley R."/>
            <person name="Clum A."/>
            <person name="Nolan M."/>
            <person name="Lipzen A."/>
            <person name="Salamov A."/>
            <person name="Henrissat B."/>
            <person name="Wiebenga A."/>
            <person name="De Vries R.P."/>
            <person name="Grigoriev I.V."/>
            <person name="Mortensen U.H."/>
            <person name="Andersen M.R."/>
            <person name="Baker S.E."/>
        </authorList>
    </citation>
    <scope>NUCLEOTIDE SEQUENCE [LARGE SCALE GENOMIC DNA]</scope>
    <source>
        <strain evidence="15 16">JOP 1030-1</strain>
    </source>
</reference>
<evidence type="ECO:0000256" key="9">
    <source>
        <dbReference type="ARBA" id="ARBA00051198"/>
    </source>
</evidence>
<dbReference type="Pfam" id="PF14031">
    <property type="entry name" value="D-ser_dehydrat"/>
    <property type="match status" value="1"/>
</dbReference>
<dbReference type="SMART" id="SM01119">
    <property type="entry name" value="D-ser_dehydrat"/>
    <property type="match status" value="1"/>
</dbReference>
<dbReference type="Gene3D" id="2.40.37.20">
    <property type="entry name" value="D-serine dehydratase-like domain"/>
    <property type="match status" value="1"/>
</dbReference>
<dbReference type="GO" id="GO:0009636">
    <property type="term" value="P:response to toxic substance"/>
    <property type="evidence" value="ECO:0007669"/>
    <property type="project" value="UniProtKB-KW"/>
</dbReference>
<comment type="cofactor">
    <cofactor evidence="2">
        <name>Zn(2+)</name>
        <dbReference type="ChEBI" id="CHEBI:29105"/>
    </cofactor>
</comment>
<evidence type="ECO:0000256" key="2">
    <source>
        <dbReference type="ARBA" id="ARBA00001947"/>
    </source>
</evidence>
<evidence type="ECO:0000256" key="11">
    <source>
        <dbReference type="ARBA" id="ARBA00066349"/>
    </source>
</evidence>
<evidence type="ECO:0000256" key="5">
    <source>
        <dbReference type="ARBA" id="ARBA00022723"/>
    </source>
</evidence>
<keyword evidence="4" id="KW-0216">Detoxification</keyword>
<evidence type="ECO:0000256" key="8">
    <source>
        <dbReference type="ARBA" id="ARBA00023239"/>
    </source>
</evidence>
<proteinExistence type="inferred from homology"/>
<evidence type="ECO:0000256" key="1">
    <source>
        <dbReference type="ARBA" id="ARBA00001933"/>
    </source>
</evidence>
<dbReference type="EC" id="4.3.1.18" evidence="11"/>
<dbReference type="FunFam" id="2.40.37.20:FF:000002">
    <property type="entry name" value="D-serine dehydratase"/>
    <property type="match status" value="1"/>
</dbReference>
<dbReference type="STRING" id="1450539.A0A318ZL81"/>
<dbReference type="PANTHER" id="PTHR28004">
    <property type="entry name" value="ZGC:162816-RELATED"/>
    <property type="match status" value="1"/>
</dbReference>
<dbReference type="InterPro" id="IPR029066">
    <property type="entry name" value="PLP-binding_barrel"/>
</dbReference>
<dbReference type="GeneID" id="37079218"/>
<keyword evidence="8" id="KW-0456">Lyase</keyword>
<dbReference type="EMBL" id="KZ821225">
    <property type="protein sequence ID" value="PYH47174.1"/>
    <property type="molecule type" value="Genomic_DNA"/>
</dbReference>
<evidence type="ECO:0000259" key="14">
    <source>
        <dbReference type="SMART" id="SM01119"/>
    </source>
</evidence>
<keyword evidence="5" id="KW-0479">Metal-binding</keyword>
<evidence type="ECO:0000256" key="4">
    <source>
        <dbReference type="ARBA" id="ARBA00022575"/>
    </source>
</evidence>
<evidence type="ECO:0000256" key="10">
    <source>
        <dbReference type="ARBA" id="ARBA00055764"/>
    </source>
</evidence>
<dbReference type="InterPro" id="IPR042208">
    <property type="entry name" value="D-ser_dehydrat-like_sf"/>
</dbReference>
<accession>A0A318ZL81</accession>
<dbReference type="GO" id="GO:0046872">
    <property type="term" value="F:metal ion binding"/>
    <property type="evidence" value="ECO:0007669"/>
    <property type="project" value="UniProtKB-KW"/>
</dbReference>
<evidence type="ECO:0000256" key="3">
    <source>
        <dbReference type="ARBA" id="ARBA00005323"/>
    </source>
</evidence>
<protein>
    <recommendedName>
        <fullName evidence="12">D-serine dehydratase</fullName>
        <ecNumber evidence="11">4.3.1.18</ecNumber>
    </recommendedName>
    <alternativeName>
        <fullName evidence="13">D-serine deaminase</fullName>
    </alternativeName>
</protein>
<dbReference type="GO" id="GO:0008721">
    <property type="term" value="F:D-serine ammonia-lyase activity"/>
    <property type="evidence" value="ECO:0007669"/>
    <property type="project" value="UniProtKB-EC"/>
</dbReference>